<dbReference type="InterPro" id="IPR037165">
    <property type="entry name" value="AldOxase/xan_DH_Mopterin-bd_sf"/>
</dbReference>
<dbReference type="SUPFAM" id="SSF56003">
    <property type="entry name" value="Molybdenum cofactor-binding domain"/>
    <property type="match status" value="1"/>
</dbReference>
<protein>
    <submittedName>
        <fullName evidence="1">Molybdopterin-binding domain of aldehyde dehydrogenase family protein</fullName>
    </submittedName>
</protein>
<organism evidence="1 2">
    <name type="scientific">Burkholderia multivorans</name>
    <dbReference type="NCBI Taxonomy" id="87883"/>
    <lineage>
        <taxon>Bacteria</taxon>
        <taxon>Pseudomonadati</taxon>
        <taxon>Pseudomonadota</taxon>
        <taxon>Betaproteobacteria</taxon>
        <taxon>Burkholderiales</taxon>
        <taxon>Burkholderiaceae</taxon>
        <taxon>Burkholderia</taxon>
        <taxon>Burkholderia cepacia complex</taxon>
    </lineage>
</organism>
<reference evidence="1 2" key="1">
    <citation type="submission" date="2016-04" db="EMBL/GenBank/DDBJ databases">
        <authorList>
            <person name="Peeters C."/>
        </authorList>
    </citation>
    <scope>NUCLEOTIDE SEQUENCE [LARGE SCALE GENOMIC DNA]</scope>
    <source>
        <strain evidence="1">LMG 29311</strain>
    </source>
</reference>
<comment type="caution">
    <text evidence="1">The sequence shown here is derived from an EMBL/GenBank/DDBJ whole genome shotgun (WGS) entry which is preliminary data.</text>
</comment>
<evidence type="ECO:0000313" key="1">
    <source>
        <dbReference type="EMBL" id="SAK19612.1"/>
    </source>
</evidence>
<gene>
    <name evidence="1" type="ORF">UA18_02257</name>
</gene>
<sequence length="79" mass="8359">MSAALYNQIQIKDGRVVQANFPDYPVLKMAETPVIETHLVPSVAEPSGVGEIAVPPIAPAVAHAVAQLMGKSVRQLPMV</sequence>
<name>A0ABD7LIR4_9BURK</name>
<accession>A0ABD7LIR4</accession>
<dbReference type="InterPro" id="IPR052516">
    <property type="entry name" value="N-heterocyclic_Hydroxylase"/>
</dbReference>
<dbReference type="Gene3D" id="3.30.365.10">
    <property type="entry name" value="Aldehyde oxidase/xanthine dehydrogenase, molybdopterin binding domain"/>
    <property type="match status" value="1"/>
</dbReference>
<dbReference type="AlphaFoldDB" id="A0ABD7LIR4"/>
<dbReference type="PANTHER" id="PTHR47495">
    <property type="entry name" value="ALDEHYDE DEHYDROGENASE"/>
    <property type="match status" value="1"/>
</dbReference>
<dbReference type="Proteomes" id="UP000196218">
    <property type="component" value="Unassembled WGS sequence"/>
</dbReference>
<dbReference type="PANTHER" id="PTHR47495:SF2">
    <property type="entry name" value="ALDEHYDE DEHYDROGENASE"/>
    <property type="match status" value="1"/>
</dbReference>
<evidence type="ECO:0000313" key="2">
    <source>
        <dbReference type="Proteomes" id="UP000196218"/>
    </source>
</evidence>
<proteinExistence type="predicted"/>
<dbReference type="EMBL" id="FKJW01000003">
    <property type="protein sequence ID" value="SAK19612.1"/>
    <property type="molecule type" value="Genomic_DNA"/>
</dbReference>